<dbReference type="AlphaFoldDB" id="A0A3N2PLH2"/>
<gene>
    <name evidence="1" type="ORF">SODALDRAFT_363196</name>
</gene>
<dbReference type="RefSeq" id="XP_028463181.1">
    <property type="nucleotide sequence ID" value="XM_028614538.1"/>
</dbReference>
<accession>A0A3N2PLH2</accession>
<reference evidence="1 2" key="1">
    <citation type="journal article" date="2018" name="Mol. Ecol.">
        <title>The obligate alkalophilic soda-lake fungus Sodiomyces alkalinus has shifted to a protein diet.</title>
        <authorList>
            <person name="Grum-Grzhimaylo A.A."/>
            <person name="Falkoski D.L."/>
            <person name="van den Heuvel J."/>
            <person name="Valero-Jimenez C.A."/>
            <person name="Min B."/>
            <person name="Choi I.G."/>
            <person name="Lipzen A."/>
            <person name="Daum C.G."/>
            <person name="Aanen D.K."/>
            <person name="Tsang A."/>
            <person name="Henrissat B."/>
            <person name="Bilanenko E.N."/>
            <person name="de Vries R.P."/>
            <person name="van Kan J.A.L."/>
            <person name="Grigoriev I.V."/>
            <person name="Debets A.J.M."/>
        </authorList>
    </citation>
    <scope>NUCLEOTIDE SEQUENCE [LARGE SCALE GENOMIC DNA]</scope>
    <source>
        <strain evidence="1 2">F11</strain>
    </source>
</reference>
<organism evidence="1 2">
    <name type="scientific">Sodiomyces alkalinus (strain CBS 110278 / VKM F-3762 / F11)</name>
    <name type="common">Alkaliphilic filamentous fungus</name>
    <dbReference type="NCBI Taxonomy" id="1314773"/>
    <lineage>
        <taxon>Eukaryota</taxon>
        <taxon>Fungi</taxon>
        <taxon>Dikarya</taxon>
        <taxon>Ascomycota</taxon>
        <taxon>Pezizomycotina</taxon>
        <taxon>Sordariomycetes</taxon>
        <taxon>Hypocreomycetidae</taxon>
        <taxon>Glomerellales</taxon>
        <taxon>Plectosphaerellaceae</taxon>
        <taxon>Sodiomyces</taxon>
    </lineage>
</organism>
<name>A0A3N2PLH2_SODAK</name>
<keyword evidence="2" id="KW-1185">Reference proteome</keyword>
<dbReference type="Proteomes" id="UP000272025">
    <property type="component" value="Unassembled WGS sequence"/>
</dbReference>
<dbReference type="GeneID" id="39583016"/>
<proteinExistence type="predicted"/>
<dbReference type="EMBL" id="ML119061">
    <property type="protein sequence ID" value="ROT35375.1"/>
    <property type="molecule type" value="Genomic_DNA"/>
</dbReference>
<evidence type="ECO:0000313" key="1">
    <source>
        <dbReference type="EMBL" id="ROT35375.1"/>
    </source>
</evidence>
<evidence type="ECO:0000313" key="2">
    <source>
        <dbReference type="Proteomes" id="UP000272025"/>
    </source>
</evidence>
<protein>
    <submittedName>
        <fullName evidence="1">Uncharacterized protein</fullName>
    </submittedName>
</protein>
<sequence>MATGLEVWLCLRAIRPSLALLPREPDRSLLMDDSERHVRCPVLAGHRDLFAQTALPRSGRTAWENSRISLVTPLIDYRLFGLRLAKPEEQLRFMDEISESQPYGIEGSVLMRHVRANGPLGGGQTRDKAATCLSIASVSDFLGDVCGGLLAFPVHRIQDCLSIWVVPVLAAKLRVIMTKLLPSLNITDTRSDSLFTNTLSASPSVTIIVEPRPHGSVFRDWHLLPADWKSQSLSCL</sequence>